<comment type="similarity">
    <text evidence="1">Belongs to the RutC family.</text>
</comment>
<dbReference type="CDD" id="cd02198">
    <property type="entry name" value="YjgH_like"/>
    <property type="match status" value="1"/>
</dbReference>
<dbReference type="EMBL" id="FNAK01000001">
    <property type="protein sequence ID" value="SDD38642.1"/>
    <property type="molecule type" value="Genomic_DNA"/>
</dbReference>
<name>A0A1G6UB67_9PROT</name>
<dbReference type="RefSeq" id="WP_068308217.1">
    <property type="nucleotide sequence ID" value="NZ_FNAK01000001.1"/>
</dbReference>
<protein>
    <submittedName>
        <fullName evidence="3">Enamine deaminase RidA, house cleaning of reactive enamine intermediates, YjgF/YER057c/UK114 family</fullName>
    </submittedName>
</protein>
<feature type="signal peptide" evidence="2">
    <location>
        <begin position="1"/>
        <end position="23"/>
    </location>
</feature>
<dbReference type="PANTHER" id="PTHR11803">
    <property type="entry name" value="2-IMINOBUTANOATE/2-IMINOPROPANOATE DEAMINASE RIDA"/>
    <property type="match status" value="1"/>
</dbReference>
<evidence type="ECO:0000256" key="2">
    <source>
        <dbReference type="SAM" id="SignalP"/>
    </source>
</evidence>
<dbReference type="PANTHER" id="PTHR11803:SF58">
    <property type="entry name" value="PROTEIN HMF1-RELATED"/>
    <property type="match status" value="1"/>
</dbReference>
<evidence type="ECO:0000313" key="3">
    <source>
        <dbReference type="EMBL" id="SDD38642.1"/>
    </source>
</evidence>
<evidence type="ECO:0000256" key="1">
    <source>
        <dbReference type="ARBA" id="ARBA00010552"/>
    </source>
</evidence>
<dbReference type="SUPFAM" id="SSF55298">
    <property type="entry name" value="YjgF-like"/>
    <property type="match status" value="1"/>
</dbReference>
<dbReference type="Proteomes" id="UP000183685">
    <property type="component" value="Unassembled WGS sequence"/>
</dbReference>
<reference evidence="3 4" key="1">
    <citation type="submission" date="2016-10" db="EMBL/GenBank/DDBJ databases">
        <authorList>
            <person name="de Groot N.N."/>
        </authorList>
    </citation>
    <scope>NUCLEOTIDE SEQUENCE [LARGE SCALE GENOMIC DNA]</scope>
    <source>
        <strain evidence="3 4">CGMCC 1.9109</strain>
    </source>
</reference>
<keyword evidence="2" id="KW-0732">Signal</keyword>
<dbReference type="Gene3D" id="3.30.1330.40">
    <property type="entry name" value="RutC-like"/>
    <property type="match status" value="1"/>
</dbReference>
<dbReference type="InterPro" id="IPR035959">
    <property type="entry name" value="RutC-like_sf"/>
</dbReference>
<sequence>MKQVLKTMCLAGLVAGVPGAAMAESARDRADVIVPERWKNTYENWHFAPAVKIDGRIYLSGAVATPIDGDAVAGYHRVWQRIEEILRASGASLDDIVEMTTFHTDLQAQLPDFMAVKDDYIRAPYPAWTAIGITELATPAGIAEVKVVAHVSDVVPAQ</sequence>
<dbReference type="InterPro" id="IPR006175">
    <property type="entry name" value="YjgF/YER057c/UK114"/>
</dbReference>
<dbReference type="GO" id="GO:0019239">
    <property type="term" value="F:deaminase activity"/>
    <property type="evidence" value="ECO:0007669"/>
    <property type="project" value="TreeGrafter"/>
</dbReference>
<feature type="chain" id="PRO_5010296066" evidence="2">
    <location>
        <begin position="24"/>
        <end position="158"/>
    </location>
</feature>
<dbReference type="STRING" id="637679.GCA_001550055_00356"/>
<dbReference type="GO" id="GO:0005829">
    <property type="term" value="C:cytosol"/>
    <property type="evidence" value="ECO:0007669"/>
    <property type="project" value="TreeGrafter"/>
</dbReference>
<evidence type="ECO:0000313" key="4">
    <source>
        <dbReference type="Proteomes" id="UP000183685"/>
    </source>
</evidence>
<dbReference type="AlphaFoldDB" id="A0A1G6UB67"/>
<keyword evidence="4" id="KW-1185">Reference proteome</keyword>
<accession>A0A1G6UB67</accession>
<gene>
    <name evidence="3" type="ORF">SAMN04488071_0534</name>
</gene>
<dbReference type="InterPro" id="IPR038743">
    <property type="entry name" value="YjgH-like"/>
</dbReference>
<organism evidence="3 4">
    <name type="scientific">Kordiimonas lacus</name>
    <dbReference type="NCBI Taxonomy" id="637679"/>
    <lineage>
        <taxon>Bacteria</taxon>
        <taxon>Pseudomonadati</taxon>
        <taxon>Pseudomonadota</taxon>
        <taxon>Alphaproteobacteria</taxon>
        <taxon>Kordiimonadales</taxon>
        <taxon>Kordiimonadaceae</taxon>
        <taxon>Kordiimonas</taxon>
    </lineage>
</organism>
<dbReference type="Pfam" id="PF01042">
    <property type="entry name" value="Ribonuc_L-PSP"/>
    <property type="match status" value="1"/>
</dbReference>
<proteinExistence type="inferred from homology"/>